<dbReference type="Gene3D" id="3.50.30.50">
    <property type="entry name" value="Putative cyclase"/>
    <property type="match status" value="1"/>
</dbReference>
<sequence>MKTLIFYTLLFLTLMACNDKPSSEEKTTVTTQPKNLEKNIIDLSHTYSDKTIYWVTSKEFELDTVYRGQTDKGYYYSANNFCTAEHGGTHIDAPIHFVENGQTVDEIPLEKLIGPAVKIDVYSKAINNPDYLVSIEDFKAWEISQGNTIPDGSIVLIQTGFSKYYSDKIKYLGTDKRGEDAVKLLHFPGLSPEAAEWLVKNRNINAIGIDTPSIDYGQSEYFKSHVTLLEQKIPAFENLTNLDKLPLSGFEIIALPMKIEGGTGAPLRIVAIVTDEKK</sequence>
<dbReference type="PROSITE" id="PS51257">
    <property type="entry name" value="PROKAR_LIPOPROTEIN"/>
    <property type="match status" value="1"/>
</dbReference>
<protein>
    <submittedName>
        <fullName evidence="1">Cyclase family protein</fullName>
        <ecNumber evidence="1">3.5.-.-</ecNumber>
    </submittedName>
</protein>
<dbReference type="InterPro" id="IPR007325">
    <property type="entry name" value="KFase/CYL"/>
</dbReference>
<gene>
    <name evidence="1" type="ORF">Q4Q39_02720</name>
</gene>
<dbReference type="InterPro" id="IPR037175">
    <property type="entry name" value="KFase_sf"/>
</dbReference>
<dbReference type="GO" id="GO:0016787">
    <property type="term" value="F:hydrolase activity"/>
    <property type="evidence" value="ECO:0007669"/>
    <property type="project" value="UniProtKB-KW"/>
</dbReference>
<evidence type="ECO:0000313" key="2">
    <source>
        <dbReference type="Proteomes" id="UP001176891"/>
    </source>
</evidence>
<name>A0ABT8WXF7_9FLAO</name>
<comment type="caution">
    <text evidence="1">The sequence shown here is derived from an EMBL/GenBank/DDBJ whole genome shotgun (WGS) entry which is preliminary data.</text>
</comment>
<dbReference type="EMBL" id="JAUOEM010000001">
    <property type="protein sequence ID" value="MDO5986307.1"/>
    <property type="molecule type" value="Genomic_DNA"/>
</dbReference>
<proteinExistence type="predicted"/>
<dbReference type="PANTHER" id="PTHR31118:SF12">
    <property type="entry name" value="CYCLASE-LIKE PROTEIN 2"/>
    <property type="match status" value="1"/>
</dbReference>
<dbReference type="SUPFAM" id="SSF102198">
    <property type="entry name" value="Putative cyclase"/>
    <property type="match status" value="1"/>
</dbReference>
<dbReference type="Pfam" id="PF04199">
    <property type="entry name" value="Cyclase"/>
    <property type="match status" value="1"/>
</dbReference>
<keyword evidence="2" id="KW-1185">Reference proteome</keyword>
<accession>A0ABT8WXF7</accession>
<dbReference type="Proteomes" id="UP001176891">
    <property type="component" value="Unassembled WGS sequence"/>
</dbReference>
<dbReference type="RefSeq" id="WP_303280827.1">
    <property type="nucleotide sequence ID" value="NZ_BAABCZ010000016.1"/>
</dbReference>
<dbReference type="PANTHER" id="PTHR31118">
    <property type="entry name" value="CYCLASE-LIKE PROTEIN 2"/>
    <property type="match status" value="1"/>
</dbReference>
<reference evidence="1" key="1">
    <citation type="submission" date="2023-07" db="EMBL/GenBank/DDBJ databases">
        <title>Two novel species in the genus Flavivirga.</title>
        <authorList>
            <person name="Kwon K."/>
        </authorList>
    </citation>
    <scope>NUCLEOTIDE SEQUENCE</scope>
    <source>
        <strain evidence="1">KACC 14157</strain>
    </source>
</reference>
<keyword evidence="1" id="KW-0378">Hydrolase</keyword>
<organism evidence="1 2">
    <name type="scientific">Flavivirga amylovorans</name>
    <dbReference type="NCBI Taxonomy" id="870486"/>
    <lineage>
        <taxon>Bacteria</taxon>
        <taxon>Pseudomonadati</taxon>
        <taxon>Bacteroidota</taxon>
        <taxon>Flavobacteriia</taxon>
        <taxon>Flavobacteriales</taxon>
        <taxon>Flavobacteriaceae</taxon>
        <taxon>Flavivirga</taxon>
    </lineage>
</organism>
<dbReference type="EC" id="3.5.-.-" evidence="1"/>
<evidence type="ECO:0000313" key="1">
    <source>
        <dbReference type="EMBL" id="MDO5986307.1"/>
    </source>
</evidence>